<comment type="caution">
    <text evidence="3">The sequence shown here is derived from an EMBL/GenBank/DDBJ whole genome shotgun (WGS) entry which is preliminary data.</text>
</comment>
<dbReference type="Proteomes" id="UP000054937">
    <property type="component" value="Unassembled WGS sequence"/>
</dbReference>
<keyword evidence="4" id="KW-1185">Reference proteome</keyword>
<evidence type="ECO:0000256" key="2">
    <source>
        <dbReference type="SAM" id="MobiDB-lite"/>
    </source>
</evidence>
<dbReference type="OMA" id="YEYNNVN"/>
<accession>A0A0V0QUB5</accession>
<proteinExistence type="predicted"/>
<dbReference type="InParanoid" id="A0A0V0QUB5"/>
<keyword evidence="1" id="KW-0175">Coiled coil</keyword>
<evidence type="ECO:0000313" key="3">
    <source>
        <dbReference type="EMBL" id="KRX05610.1"/>
    </source>
</evidence>
<feature type="region of interest" description="Disordered" evidence="2">
    <location>
        <begin position="1432"/>
        <end position="1468"/>
    </location>
</feature>
<feature type="region of interest" description="Disordered" evidence="2">
    <location>
        <begin position="282"/>
        <end position="303"/>
    </location>
</feature>
<reference evidence="3 4" key="1">
    <citation type="journal article" date="2015" name="Sci. Rep.">
        <title>Genome of the facultative scuticociliatosis pathogen Pseudocohnilembus persalinus provides insight into its virulence through horizontal gene transfer.</title>
        <authorList>
            <person name="Xiong J."/>
            <person name="Wang G."/>
            <person name="Cheng J."/>
            <person name="Tian M."/>
            <person name="Pan X."/>
            <person name="Warren A."/>
            <person name="Jiang C."/>
            <person name="Yuan D."/>
            <person name="Miao W."/>
        </authorList>
    </citation>
    <scope>NUCLEOTIDE SEQUENCE [LARGE SCALE GENOMIC DNA]</scope>
    <source>
        <strain evidence="3">36N120E</strain>
    </source>
</reference>
<evidence type="ECO:0000256" key="1">
    <source>
        <dbReference type="SAM" id="Coils"/>
    </source>
</evidence>
<organism evidence="3 4">
    <name type="scientific">Pseudocohnilembus persalinus</name>
    <name type="common">Ciliate</name>
    <dbReference type="NCBI Taxonomy" id="266149"/>
    <lineage>
        <taxon>Eukaryota</taxon>
        <taxon>Sar</taxon>
        <taxon>Alveolata</taxon>
        <taxon>Ciliophora</taxon>
        <taxon>Intramacronucleata</taxon>
        <taxon>Oligohymenophorea</taxon>
        <taxon>Scuticociliatia</taxon>
        <taxon>Philasterida</taxon>
        <taxon>Pseudocohnilembidae</taxon>
        <taxon>Pseudocohnilembus</taxon>
    </lineage>
</organism>
<feature type="compositionally biased region" description="Polar residues" evidence="2">
    <location>
        <begin position="491"/>
        <end position="504"/>
    </location>
</feature>
<sequence length="1517" mass="181363">MQKNISTPDIFQYVEKLKSSKRQQKNNQQKFNDVEKNNSIEQINQIDIQKYNNQHNIKKQTNQSQLLNSYMKKATQSERQINKNYNLLNYHQIPFVQKKQEQKEQFFQTNQKKLNYQNIFNEQHTDSNKKQHYQNPYFNYTLGNILQRGNSSAIQAKFGTKSIYFQNKKKQQEKQQHNTFNSQTKGNKRIFIQAQHILTNKTEQNDQKVAQNLEDYLQSQKQQYNVSLDASKQQEDVKINKILTFDSKNEQKIQENQLLDKFSVKQQYYNFADKKQQIPKTSSHLITNSSNFNQSKETDKFTSSSQANLQNSEFWISKQFGKQNNFQKKIQEQIIQNKILKKQIQQANKKIHTIQQKLRPKNYEISYNSEEVNENKPTNNTKINSTTTNIQRQQTVISFSNNSYVNNQQIQQQQIMNNNNDKISEQNQKQENLKINTQIQTHDKDLQYIQRQYQKQLYSDDIMQDIQSIQSQPSRAQTSNHSKESNKRQNKYGNKNRVQNIPQVNSQKEINLENQQNEIFNQKFENCENQNQNQNNIYNKKKLNIVLPFEKKNAVQDENLIQEQNKQMRNSSRPFLSVRQINNQVIQSSKSSPYFTQTQDIFFGKNHSNKNFEKSQTYKSYLFNGGTKRKNSLNSLISNQTKKNQSLLNISKNQSLEKTSKQAALLQYQKQKEKNEKVVNFKLNKVQHLIPYNEEKKRIYAQDKIALDYKMRDFRHQIEQNFQIVKQKITDYVDPLSLLSEEDKQELELKKKLEQELSQRKKNKQNRYQKKHNLHQHNNNIQNDFQIYNFNVNSSQDSDNQEQQAQNLSGEKLYHKYENFNNYNDNQFPSDSDTTFDDSFNIEDDVHKKAKKNDINWQLYHIKMGKKGVAESGQQANKSYQENDPLYFINNDEFQDSGDNFISSEKTYEIEILMNIFRPKILRDKQLELKLKNLFYTKNYFMKIFEKYLVFVLARQNEKEKEKIQKEKEAIPHFRSCKITNEIFQELINYFDYAIKAKYNYSQFVINDYLASFQRFSKSLLLYDTILVELGGFKLTNQLLEEILDYFYTQDPKPQILQNSQLTFEQYKKQFIELLISVFQNKEASMHTIRVKLKNLHDQTNYTYKEFYHLKFIFWQIMTTKGDNLLGYKKKNNFNRLTILKVIQILEEGREYIIKGYKRPEQIENLDKMNQIYEDFEWRVSIDMKCIQPFAHFENNSIFNFFVKGIFNWTVLNYKTHEWIVYITYDVVKISESIFDKIVNYIIQGLIKVSVDVYFIREVQIRSDHLGEILKIKQPQLIKAGGPKKIDYFFKRLPKMLIQANKDHFIQSFIEKNKNQVKQQDLELFLKKVKNIKSQTDYSWLVFVLTILISDLDCYHPLDFKAALEKHRLDKNHILVQNIMQNYKLSLQQEVRSPQQSIYQKQSSFSNTISRYQDSQDQIQENYEKNFKSIKNSSFNPNSKARKQQVSQKQSQLKKSPKYNSQQQSSQQRYTNIDYHNLSNPIVEFLTIVITKLFGSLYNYGQITEYFKIEMECHKYE</sequence>
<name>A0A0V0QUB5_PSEPJ</name>
<feature type="coiled-coil region" evidence="1">
    <location>
        <begin position="330"/>
        <end position="357"/>
    </location>
</feature>
<feature type="compositionally biased region" description="Low complexity" evidence="2">
    <location>
        <begin position="1444"/>
        <end position="1454"/>
    </location>
</feature>
<protein>
    <submittedName>
        <fullName evidence="3">Uncharacterized protein</fullName>
    </submittedName>
</protein>
<dbReference type="EMBL" id="LDAU01000105">
    <property type="protein sequence ID" value="KRX05610.1"/>
    <property type="molecule type" value="Genomic_DNA"/>
</dbReference>
<feature type="region of interest" description="Disordered" evidence="2">
    <location>
        <begin position="469"/>
        <end position="504"/>
    </location>
</feature>
<evidence type="ECO:0000313" key="4">
    <source>
        <dbReference type="Proteomes" id="UP000054937"/>
    </source>
</evidence>
<feature type="coiled-coil region" evidence="1">
    <location>
        <begin position="736"/>
        <end position="767"/>
    </location>
</feature>
<gene>
    <name evidence="3" type="ORF">PPERSA_09750</name>
</gene>